<dbReference type="InterPro" id="IPR042533">
    <property type="entry name" value="Nucleoporin_Nup155_C_1"/>
</dbReference>
<keyword evidence="6" id="KW-0812">Transmembrane</keyword>
<dbReference type="InterPro" id="IPR042537">
    <property type="entry name" value="Nucleoporin_Nup155_C_2"/>
</dbReference>
<accession>A0A8J5M113</accession>
<dbReference type="Pfam" id="PF03177">
    <property type="entry name" value="Nucleoporin_C"/>
    <property type="match status" value="2"/>
</dbReference>
<feature type="coiled-coil region" evidence="5">
    <location>
        <begin position="1304"/>
        <end position="1331"/>
    </location>
</feature>
<name>A0A8J5M113_ZINOF</name>
<dbReference type="GO" id="GO:0036228">
    <property type="term" value="P:protein localization to nuclear inner membrane"/>
    <property type="evidence" value="ECO:0007669"/>
    <property type="project" value="TreeGrafter"/>
</dbReference>
<feature type="domain" description="Nucleoporin Nup133/Nup155-like C-terminal" evidence="7">
    <location>
        <begin position="1186"/>
        <end position="1483"/>
    </location>
</feature>
<evidence type="ECO:0000256" key="5">
    <source>
        <dbReference type="SAM" id="Coils"/>
    </source>
</evidence>
<dbReference type="PANTHER" id="PTHR10350">
    <property type="entry name" value="NUCLEAR PORE COMPLEX PROTEIN NUP155"/>
    <property type="match status" value="1"/>
</dbReference>
<dbReference type="EMBL" id="JACMSC010000003">
    <property type="protein sequence ID" value="KAG6529189.1"/>
    <property type="molecule type" value="Genomic_DNA"/>
</dbReference>
<dbReference type="PANTHER" id="PTHR10350:SF6">
    <property type="entry name" value="NUCLEAR PORE COMPLEX PROTEIN NUP155"/>
    <property type="match status" value="1"/>
</dbReference>
<evidence type="ECO:0000313" key="9">
    <source>
        <dbReference type="EMBL" id="KAG6529189.1"/>
    </source>
</evidence>
<dbReference type="InterPro" id="IPR011044">
    <property type="entry name" value="Quino_amine_DH_bsu"/>
</dbReference>
<keyword evidence="5" id="KW-0175">Coiled coil</keyword>
<dbReference type="GO" id="GO:0000972">
    <property type="term" value="P:transcription-dependent tethering of RNA polymerase II gene DNA at nuclear periphery"/>
    <property type="evidence" value="ECO:0007669"/>
    <property type="project" value="TreeGrafter"/>
</dbReference>
<feature type="domain" description="Nucleoporin Nup133/Nup155-like N-terminal" evidence="8">
    <location>
        <begin position="72"/>
        <end position="524"/>
    </location>
</feature>
<evidence type="ECO:0000256" key="1">
    <source>
        <dbReference type="ARBA" id="ARBA00004123"/>
    </source>
</evidence>
<proteinExistence type="inferred from homology"/>
<dbReference type="SUPFAM" id="SSF50969">
    <property type="entry name" value="YVTN repeat-like/Quinoprotein amine dehydrogenase"/>
    <property type="match status" value="1"/>
</dbReference>
<dbReference type="InterPro" id="IPR014908">
    <property type="entry name" value="Nucleoporin_Nup133/Nup155_N"/>
</dbReference>
<feature type="transmembrane region" description="Helical" evidence="6">
    <location>
        <begin position="1629"/>
        <end position="1651"/>
    </location>
</feature>
<comment type="similarity">
    <text evidence="2">Belongs to the non-repetitive/WGA-negative nucleoporin family.</text>
</comment>
<evidence type="ECO:0000256" key="3">
    <source>
        <dbReference type="ARBA" id="ARBA00022448"/>
    </source>
</evidence>
<dbReference type="GO" id="GO:0006606">
    <property type="term" value="P:protein import into nucleus"/>
    <property type="evidence" value="ECO:0007669"/>
    <property type="project" value="TreeGrafter"/>
</dbReference>
<dbReference type="GO" id="GO:0017056">
    <property type="term" value="F:structural constituent of nuclear pore"/>
    <property type="evidence" value="ECO:0007669"/>
    <property type="project" value="InterPro"/>
</dbReference>
<evidence type="ECO:0000256" key="6">
    <source>
        <dbReference type="SAM" id="Phobius"/>
    </source>
</evidence>
<dbReference type="Proteomes" id="UP000734854">
    <property type="component" value="Unassembled WGS sequence"/>
</dbReference>
<dbReference type="InterPro" id="IPR004870">
    <property type="entry name" value="Nucleoporin_Nup155"/>
</dbReference>
<dbReference type="Gene3D" id="1.25.40.450">
    <property type="entry name" value="Nucleoporin, helical domain, N-terminal subdomain"/>
    <property type="match status" value="1"/>
</dbReference>
<evidence type="ECO:0000256" key="4">
    <source>
        <dbReference type="ARBA" id="ARBA00023242"/>
    </source>
</evidence>
<dbReference type="Gene3D" id="1.20.120.1880">
    <property type="entry name" value="Nucleoporin, helical C-terminal domain"/>
    <property type="match status" value="1"/>
</dbReference>
<protein>
    <recommendedName>
        <fullName evidence="11">Nuclear pore complex protein NUP155</fullName>
    </recommendedName>
</protein>
<organism evidence="9 10">
    <name type="scientific">Zingiber officinale</name>
    <name type="common">Ginger</name>
    <name type="synonym">Amomum zingiber</name>
    <dbReference type="NCBI Taxonomy" id="94328"/>
    <lineage>
        <taxon>Eukaryota</taxon>
        <taxon>Viridiplantae</taxon>
        <taxon>Streptophyta</taxon>
        <taxon>Embryophyta</taxon>
        <taxon>Tracheophyta</taxon>
        <taxon>Spermatophyta</taxon>
        <taxon>Magnoliopsida</taxon>
        <taxon>Liliopsida</taxon>
        <taxon>Zingiberales</taxon>
        <taxon>Zingiberaceae</taxon>
        <taxon>Zingiber</taxon>
    </lineage>
</organism>
<dbReference type="FunFam" id="1.20.120.1880:FF:000002">
    <property type="entry name" value="Nuclear pore complex protein NUP155"/>
    <property type="match status" value="1"/>
</dbReference>
<evidence type="ECO:0000259" key="7">
    <source>
        <dbReference type="Pfam" id="PF03177"/>
    </source>
</evidence>
<evidence type="ECO:0000256" key="2">
    <source>
        <dbReference type="ARBA" id="ARBA00007373"/>
    </source>
</evidence>
<dbReference type="Gene3D" id="1.25.40.440">
    <property type="entry name" value="Nucleoporin, helical domain, central subdomain"/>
    <property type="match status" value="1"/>
</dbReference>
<evidence type="ECO:0000313" key="10">
    <source>
        <dbReference type="Proteomes" id="UP000734854"/>
    </source>
</evidence>
<keyword evidence="3" id="KW-0813">Transport</keyword>
<feature type="domain" description="Nucleoporin Nup133/Nup155-like C-terminal" evidence="7">
    <location>
        <begin position="696"/>
        <end position="1111"/>
    </location>
</feature>
<dbReference type="Pfam" id="PF08801">
    <property type="entry name" value="Nucleoporin_N"/>
    <property type="match status" value="1"/>
</dbReference>
<reference evidence="9 10" key="1">
    <citation type="submission" date="2020-08" db="EMBL/GenBank/DDBJ databases">
        <title>Plant Genome Project.</title>
        <authorList>
            <person name="Zhang R.-G."/>
        </authorList>
    </citation>
    <scope>NUCLEOTIDE SEQUENCE [LARGE SCALE GENOMIC DNA]</scope>
    <source>
        <tissue evidence="9">Rhizome</tissue>
    </source>
</reference>
<comment type="subcellular location">
    <subcellularLocation>
        <location evidence="1">Nucleus</location>
    </subcellularLocation>
</comment>
<dbReference type="Gene3D" id="1.20.58.1780">
    <property type="match status" value="1"/>
</dbReference>
<keyword evidence="6" id="KW-1133">Transmembrane helix</keyword>
<dbReference type="GO" id="GO:0006405">
    <property type="term" value="P:RNA export from nucleus"/>
    <property type="evidence" value="ECO:0007669"/>
    <property type="project" value="TreeGrafter"/>
</dbReference>
<evidence type="ECO:0000259" key="8">
    <source>
        <dbReference type="Pfam" id="PF08801"/>
    </source>
</evidence>
<keyword evidence="4" id="KW-0539">Nucleus</keyword>
<sequence>MAWGDETVGLDVASAGLHISERIGRDVAGRLDLEEAIEASRYASHPYSTLPKEWVLILNKAYRTEYDNVHRWPSIVEVADTRELPLALIERYNASGGEGTAICGIFPEIRRAWASVDDSLFLWRFDKWDGQCPEYSADEQVICAVSLARTRPGIFVEAIQYLLVLATPVEVREHCYLLLLDVKIGQLKELLNLERCDNNVLILIGVCCMASGDGLDPFAEISLQPLPEYRIPSDGVTMTCITCTDKGRIFLGGRDGHIYEMQYSTGSGWRKRCRKVCLTTSFGSLLSRWILPNDFKFGAADPIVDMVVDNERHILYTRTEAMKLQAFDLGGDGQGLVSKIAEGKNFIDSRETQHGARRSTGSRAVARGGKPTIVCIAPLSTIESKRLHMIAILSDGRRLYLSTSSGGNSSSIGGSSQRPSSLKVIVTRPSPPIGVGGGLNYGTTPTSGRVQPEDMTLKVEAAFYSAGTLVLSDSSASNMSSLLIVNQDSSGQPSASNNFGMNSRNNRALRELVSSLPIEGRMLFAADILPLPDIALTVQSLFSDAEAFAGLCESSETASGKLWARGDLPTQHILPRRRAVVFSATGLMELVFNRPVDILRRLFESNVPRSHIEEFFNRFGSGEAAAMCLMLAADLVFTEGNLLSSTVSEKAAEAFEDPGLVGMPQFDGTTGLTSARSTSGGFSMGQVVQEAEPLFSGAHEGLCLCSSRLLFPLWELPVMVVRGKVGPDGRYEEGVILCRLSVDAMKILEIKIHSLEQFLRSRRNKRRGLYGYVAGIGDYSGSILYGERNWFGAQTRNADSGNVSATSKRQRLSYTPSELAAMEVRAMECLRRLLRRSREALFLLQILCQHNVARLVQGLDNNARQKLIQLTFNQMVCSEEGEQLANRLITSLMEYYIGPDGKGTVDEISENLREGCPSYYKESNYHYFLAVEYLEKAFVTMNALEKESLARDAFKLLIKCPESLDLTHLVTICKRFADLRFFEAAVRLPLQKAQAFDSKADMVNLNGDSGHQVDKLVLREQCYEIVMDSLRSLTGRNGNSKEFNSSQVASGPSLDQATRDNYIRQIIQLCVQWPDTAFHEHLYRTLIDLGLENELLEYGGSDLVPFLQSAGHKLIQDVCSSRESYSFVYLHSAVLFIHLLHPYNGLMSAVYAFTACTEGILASMVQAVNAVRSASPSVGDPRAPSQAKYYNLLARYYSLKRQHLLAAHVLYKLAEMGSESAESPTLAQSNAIIQAKTANSTISSVHSSTDATDDGLLDLLEAKHAVLRFQIKIKEQLEPIVSMLENTPGSSEIAPDDPSPWSNLIVNENIAESAKERVKELSQELKSISQLYNEFAIPFKLWEICLEMLNFSNYSGDADSKIVRETWARLLDQALSRGGVAEACSSVKRVGSNIYTGEEGRLPLEIICLHLEMAASERVTSGVEFVGDEDIARALLTACKDEPKPVLSAYDQLLSNGAILPSPNLKLRLLRSVLVVLREWVRSVFAITLGTTAAGAASILGGALSLQQRAIINQGARDKITSLANRQAFPPFKQYMTEVRCLPLPQNLIEPVYKGFRDLEQVLFSNDFQQHFSAAAKWWSASCKIAASQPTVWLLFVAIVISCPGYERKAKLTVSDNFLDVESCPQETAFLATLLPILPSTISAMYCTIACHRGKYKVLFESCLSGKLTRLLYVHLSLAIHVLLALRCMFLGGISSGVSSALTTLSALNTLL</sequence>
<gene>
    <name evidence="9" type="ORF">ZIOFF_011385</name>
</gene>
<keyword evidence="10" id="KW-1185">Reference proteome</keyword>
<dbReference type="GO" id="GO:0044611">
    <property type="term" value="C:nuclear pore inner ring"/>
    <property type="evidence" value="ECO:0007669"/>
    <property type="project" value="TreeGrafter"/>
</dbReference>
<dbReference type="InterPro" id="IPR007187">
    <property type="entry name" value="Nucleoporin_Nup133/Nup155_C"/>
</dbReference>
<comment type="caution">
    <text evidence="9">The sequence shown here is derived from an EMBL/GenBank/DDBJ whole genome shotgun (WGS) entry which is preliminary data.</text>
</comment>
<feature type="transmembrane region" description="Helical" evidence="6">
    <location>
        <begin position="1672"/>
        <end position="1694"/>
    </location>
</feature>
<dbReference type="InterPro" id="IPR042538">
    <property type="entry name" value="Nucleoporin_Nup155_C_3"/>
</dbReference>
<evidence type="ECO:0008006" key="11">
    <source>
        <dbReference type="Google" id="ProtNLM"/>
    </source>
</evidence>
<keyword evidence="6" id="KW-0472">Membrane</keyword>